<organism evidence="2 3">
    <name type="scientific">Malus baccata</name>
    <name type="common">Siberian crab apple</name>
    <name type="synonym">Pyrus baccata</name>
    <dbReference type="NCBI Taxonomy" id="106549"/>
    <lineage>
        <taxon>Eukaryota</taxon>
        <taxon>Viridiplantae</taxon>
        <taxon>Streptophyta</taxon>
        <taxon>Embryophyta</taxon>
        <taxon>Tracheophyta</taxon>
        <taxon>Spermatophyta</taxon>
        <taxon>Magnoliopsida</taxon>
        <taxon>eudicotyledons</taxon>
        <taxon>Gunneridae</taxon>
        <taxon>Pentapetalae</taxon>
        <taxon>rosids</taxon>
        <taxon>fabids</taxon>
        <taxon>Rosales</taxon>
        <taxon>Rosaceae</taxon>
        <taxon>Amygdaloideae</taxon>
        <taxon>Maleae</taxon>
        <taxon>Malus</taxon>
    </lineage>
</organism>
<comment type="caution">
    <text evidence="2">The sequence shown here is derived from an EMBL/GenBank/DDBJ whole genome shotgun (WGS) entry which is preliminary data.</text>
</comment>
<feature type="region of interest" description="Disordered" evidence="1">
    <location>
        <begin position="1"/>
        <end position="61"/>
    </location>
</feature>
<dbReference type="Proteomes" id="UP000315295">
    <property type="component" value="Unassembled WGS sequence"/>
</dbReference>
<gene>
    <name evidence="2" type="ORF">C1H46_008415</name>
</gene>
<name>A0A540N4M0_MALBA</name>
<reference evidence="2 3" key="1">
    <citation type="journal article" date="2019" name="G3 (Bethesda)">
        <title>Sequencing of a Wild Apple (Malus baccata) Genome Unravels the Differences Between Cultivated and Wild Apple Species Regarding Disease Resistance and Cold Tolerance.</title>
        <authorList>
            <person name="Chen X."/>
        </authorList>
    </citation>
    <scope>NUCLEOTIDE SEQUENCE [LARGE SCALE GENOMIC DNA]</scope>
    <source>
        <strain evidence="3">cv. Shandingzi</strain>
        <tissue evidence="2">Leaves</tissue>
    </source>
</reference>
<dbReference type="EMBL" id="VIEB01000112">
    <property type="protein sequence ID" value="TQE05991.1"/>
    <property type="molecule type" value="Genomic_DNA"/>
</dbReference>
<evidence type="ECO:0000313" key="2">
    <source>
        <dbReference type="EMBL" id="TQE05991.1"/>
    </source>
</evidence>
<dbReference type="AlphaFoldDB" id="A0A540N4M0"/>
<evidence type="ECO:0000256" key="1">
    <source>
        <dbReference type="SAM" id="MobiDB-lite"/>
    </source>
</evidence>
<accession>A0A540N4M0</accession>
<protein>
    <submittedName>
        <fullName evidence="2">Uncharacterized protein</fullName>
    </submittedName>
</protein>
<feature type="compositionally biased region" description="Polar residues" evidence="1">
    <location>
        <begin position="10"/>
        <end position="20"/>
    </location>
</feature>
<sequence length="61" mass="6229">MGKAGVRETGASSSRSSTVKGQCPKGGSDNPKRSACSPGRADEYDCTGLSDVRPLNPDANT</sequence>
<evidence type="ECO:0000313" key="3">
    <source>
        <dbReference type="Proteomes" id="UP000315295"/>
    </source>
</evidence>
<proteinExistence type="predicted"/>
<keyword evidence="3" id="KW-1185">Reference proteome</keyword>